<dbReference type="Pfam" id="PF00078">
    <property type="entry name" value="RVT_1"/>
    <property type="match status" value="1"/>
</dbReference>
<keyword evidence="3" id="KW-1185">Reference proteome</keyword>
<dbReference type="GO" id="GO:0071897">
    <property type="term" value="P:DNA biosynthetic process"/>
    <property type="evidence" value="ECO:0007669"/>
    <property type="project" value="UniProtKB-ARBA"/>
</dbReference>
<dbReference type="EMBL" id="CAKOGL010000029">
    <property type="protein sequence ID" value="CAH2106212.1"/>
    <property type="molecule type" value="Genomic_DNA"/>
</dbReference>
<proteinExistence type="predicted"/>
<evidence type="ECO:0000259" key="1">
    <source>
        <dbReference type="PROSITE" id="PS50878"/>
    </source>
</evidence>
<dbReference type="CDD" id="cd01650">
    <property type="entry name" value="RT_nLTR_like"/>
    <property type="match status" value="1"/>
</dbReference>
<dbReference type="PROSITE" id="PS50878">
    <property type="entry name" value="RT_POL"/>
    <property type="match status" value="1"/>
</dbReference>
<comment type="caution">
    <text evidence="2">The sequence shown here is derived from an EMBL/GenBank/DDBJ whole genome shotgun (WGS) entry which is preliminary data.</text>
</comment>
<dbReference type="InterPro" id="IPR043502">
    <property type="entry name" value="DNA/RNA_pol_sf"/>
</dbReference>
<dbReference type="PANTHER" id="PTHR33332">
    <property type="entry name" value="REVERSE TRANSCRIPTASE DOMAIN-CONTAINING PROTEIN"/>
    <property type="match status" value="1"/>
</dbReference>
<dbReference type="InterPro" id="IPR000477">
    <property type="entry name" value="RT_dom"/>
</dbReference>
<protein>
    <recommendedName>
        <fullName evidence="1">Reverse transcriptase domain-containing protein</fullName>
    </recommendedName>
</protein>
<accession>A0AAU9V4I4</accession>
<dbReference type="AlphaFoldDB" id="A0AAU9V4I4"/>
<dbReference type="SUPFAM" id="SSF56672">
    <property type="entry name" value="DNA/RNA polymerases"/>
    <property type="match status" value="1"/>
</dbReference>
<evidence type="ECO:0000313" key="3">
    <source>
        <dbReference type="Proteomes" id="UP001153954"/>
    </source>
</evidence>
<organism evidence="2 3">
    <name type="scientific">Euphydryas editha</name>
    <name type="common">Edith's checkerspot</name>
    <dbReference type="NCBI Taxonomy" id="104508"/>
    <lineage>
        <taxon>Eukaryota</taxon>
        <taxon>Metazoa</taxon>
        <taxon>Ecdysozoa</taxon>
        <taxon>Arthropoda</taxon>
        <taxon>Hexapoda</taxon>
        <taxon>Insecta</taxon>
        <taxon>Pterygota</taxon>
        <taxon>Neoptera</taxon>
        <taxon>Endopterygota</taxon>
        <taxon>Lepidoptera</taxon>
        <taxon>Glossata</taxon>
        <taxon>Ditrysia</taxon>
        <taxon>Papilionoidea</taxon>
        <taxon>Nymphalidae</taxon>
        <taxon>Nymphalinae</taxon>
        <taxon>Euphydryas</taxon>
    </lineage>
</organism>
<reference evidence="2" key="1">
    <citation type="submission" date="2022-03" db="EMBL/GenBank/DDBJ databases">
        <authorList>
            <person name="Tunstrom K."/>
        </authorList>
    </citation>
    <scope>NUCLEOTIDE SEQUENCE</scope>
</reference>
<feature type="domain" description="Reverse transcriptase" evidence="1">
    <location>
        <begin position="335"/>
        <end position="582"/>
    </location>
</feature>
<dbReference type="Proteomes" id="UP001153954">
    <property type="component" value="Unassembled WGS sequence"/>
</dbReference>
<gene>
    <name evidence="2" type="ORF">EEDITHA_LOCUS20380</name>
</gene>
<evidence type="ECO:0000313" key="2">
    <source>
        <dbReference type="EMBL" id="CAH2106212.1"/>
    </source>
</evidence>
<name>A0AAU9V4I4_EUPED</name>
<sequence>MSGIEFVSWNDSLVPTNVRSFDETLLIDEMHILNFKQFNTIRNRFDRILDLVFSTDVVIVSECCDPLVPVDAYHPALFINTNFIELTPLKQPSCDRYLYDRGDYDSINEHISSIDWEGVFASKSTDEATAYFCNKLLELQRNFIPVKKRSTNYFYPPWYNPPLIKLIKEKSKNFRKFKRYGRLSDELTFRVLRDRVSNLEKTCYNNYILSTESFIENDPKHFWSYIKKRSTSHTIPSSLKYGNITVNSEETICNAFSSFFYSSFNHDKTNNRYSYTPNPNVVSDISKIELNINTIENHLLSLDPSKSAGPDLISPKLLTKCAKTIAIPISLLFKKSLASCVVPQIWKAAYITPVHKKGSKTDILNYRPISKLCVLAKVFERIVYSQVYAALRNSFNPTQHGFLQGRSTVTNLILLNDFLTESMNMGKQVDVVYTDYSKAFDRINHNILLDKLFNAGIRGDLLRWFSSYISNRSQAVVLNNYSSSWVSIPSGVPQGSLLGPLLFTIYINDIVSCFQSSHLLCFADDMKVFATIESRADMDLLQADLSRLNDYCEINMLDLNPQKCSVVTFSRKFSNLFTSYKINDQLISRCSVVRDLGIFHDSKLIFDEHVDNIVAKASKALGFIMRCSTGFTKAKTLKILYCTFVQSHLEYASQIWNPCYRRYIDRIENVQKRSIKYLCYKLKLPYHSGNYLNMCKKLHILPLANRRRIADVTFLTKIMRNEVNCSDLLNKLKFNVPTKSIRYNPPLYIPSASSNYRQNSYLVRSIKDFNDVCKEYSFDPYCVSVSQVRKQLSDSFFIC</sequence>